<dbReference type="CDD" id="cd01425">
    <property type="entry name" value="RPS2"/>
    <property type="match status" value="1"/>
</dbReference>
<evidence type="ECO:0000256" key="8">
    <source>
        <dbReference type="ARBA" id="ARBA00083109"/>
    </source>
</evidence>
<evidence type="ECO:0000256" key="5">
    <source>
        <dbReference type="ARBA" id="ARBA00023274"/>
    </source>
</evidence>
<keyword evidence="4" id="KW-0496">Mitochondrion</keyword>
<comment type="subcellular location">
    <subcellularLocation>
        <location evidence="1">Mitochondrion</location>
    </subcellularLocation>
</comment>
<dbReference type="Gene3D" id="3.40.50.10490">
    <property type="entry name" value="Glucose-6-phosphate isomerase like protein, domain 1"/>
    <property type="match status" value="1"/>
</dbReference>
<dbReference type="PANTHER" id="PTHR12534">
    <property type="entry name" value="30S RIBOSOMAL PROTEIN S2 PROKARYOTIC AND ORGANELLAR"/>
    <property type="match status" value="1"/>
</dbReference>
<dbReference type="Pfam" id="PF00318">
    <property type="entry name" value="Ribosomal_S2"/>
    <property type="match status" value="2"/>
</dbReference>
<name>A0A2P2I3U2_9CRUS</name>
<evidence type="ECO:0000256" key="7">
    <source>
        <dbReference type="ARBA" id="ARBA00071390"/>
    </source>
</evidence>
<evidence type="ECO:0000256" key="3">
    <source>
        <dbReference type="ARBA" id="ARBA00022980"/>
    </source>
</evidence>
<evidence type="ECO:0000256" key="2">
    <source>
        <dbReference type="ARBA" id="ARBA00006242"/>
    </source>
</evidence>
<dbReference type="FunFam" id="3.40.50.10490:FF:000026">
    <property type="entry name" value="28S ribosomal protein S2, mitochondrial"/>
    <property type="match status" value="1"/>
</dbReference>
<comment type="function">
    <text evidence="6">Required for mitoribosome formation and stability, and mitochondrial translation.</text>
</comment>
<dbReference type="InterPro" id="IPR018130">
    <property type="entry name" value="Ribosomal_uS2_CS"/>
</dbReference>
<dbReference type="GO" id="GO:0005763">
    <property type="term" value="C:mitochondrial small ribosomal subunit"/>
    <property type="evidence" value="ECO:0007669"/>
    <property type="project" value="UniProtKB-ARBA"/>
</dbReference>
<sequence length="281" mass="31742">MHFLKKSAQLLLRGVVRTGHQAQRFDTVLRISTAVSKQTASTVQQEPQQHSSPALPNVAAESHISSADWKRELVKSLSHPDYFNVVDMFTVEDLFKARLHLGHREGTLNPFMAPYLLGSRLSHLIIDLDQTVKHLHKALNFLAHITFRDGLVLFVCRQPQHQHMVENIAASCNEYAHTRWWAGGVLTNSTQQFSYMIRLPDVIILLSTHNHMLDKHIAVNDSAKMLIPTIGVVDTNCDPRLVTYPVPASDDSQASVEYLGKLFARAVMRGKEKRKLIRGEN</sequence>
<accession>A0A2P2I3U2</accession>
<keyword evidence="3 9" id="KW-0689">Ribosomal protein</keyword>
<dbReference type="HAMAP" id="MF_00291_B">
    <property type="entry name" value="Ribosomal_uS2_B"/>
    <property type="match status" value="1"/>
</dbReference>
<evidence type="ECO:0000256" key="1">
    <source>
        <dbReference type="ARBA" id="ARBA00004173"/>
    </source>
</evidence>
<dbReference type="PROSITE" id="PS00962">
    <property type="entry name" value="RIBOSOMAL_S2_1"/>
    <property type="match status" value="1"/>
</dbReference>
<dbReference type="EMBL" id="IACF01003063">
    <property type="protein sequence ID" value="LAB68693.1"/>
    <property type="molecule type" value="mRNA"/>
</dbReference>
<dbReference type="AlphaFoldDB" id="A0A2P2I3U2"/>
<dbReference type="InterPro" id="IPR005706">
    <property type="entry name" value="Ribosomal_uS2_bac/mit/plastid"/>
</dbReference>
<evidence type="ECO:0000256" key="6">
    <source>
        <dbReference type="ARBA" id="ARBA00059792"/>
    </source>
</evidence>
<dbReference type="InterPro" id="IPR001865">
    <property type="entry name" value="Ribosomal_uS2"/>
</dbReference>
<organism evidence="9">
    <name type="scientific">Hirondellea gigas</name>
    <dbReference type="NCBI Taxonomy" id="1518452"/>
    <lineage>
        <taxon>Eukaryota</taxon>
        <taxon>Metazoa</taxon>
        <taxon>Ecdysozoa</taxon>
        <taxon>Arthropoda</taxon>
        <taxon>Crustacea</taxon>
        <taxon>Multicrustacea</taxon>
        <taxon>Malacostraca</taxon>
        <taxon>Eumalacostraca</taxon>
        <taxon>Peracarida</taxon>
        <taxon>Amphipoda</taxon>
        <taxon>Amphilochidea</taxon>
        <taxon>Lysianassida</taxon>
        <taxon>Lysianassidira</taxon>
        <taxon>Lysianassoidea</taxon>
        <taxon>Lysianassidae</taxon>
        <taxon>Hirondellea</taxon>
    </lineage>
</organism>
<dbReference type="GO" id="GO:0003735">
    <property type="term" value="F:structural constituent of ribosome"/>
    <property type="evidence" value="ECO:0007669"/>
    <property type="project" value="InterPro"/>
</dbReference>
<dbReference type="PRINTS" id="PR00395">
    <property type="entry name" value="RIBOSOMALS2"/>
</dbReference>
<reference evidence="9" key="1">
    <citation type="journal article" date="2018" name="Biosci. Biotechnol. Biochem.">
        <title>Polysaccharide hydrolase of the hadal zone amphipods Hirondellea gigas.</title>
        <authorList>
            <person name="Kobayashi H."/>
            <person name="Nagahama T."/>
            <person name="Arai W."/>
            <person name="Sasagawa Y."/>
            <person name="Umeda M."/>
            <person name="Hayashi T."/>
            <person name="Nikaido I."/>
            <person name="Watanabe H."/>
            <person name="Oguri K."/>
            <person name="Kitazato H."/>
            <person name="Fujioka K."/>
            <person name="Kido Y."/>
            <person name="Takami H."/>
        </authorList>
    </citation>
    <scope>NUCLEOTIDE SEQUENCE</scope>
    <source>
        <tissue evidence="9">Whole body</tissue>
    </source>
</reference>
<evidence type="ECO:0000313" key="9">
    <source>
        <dbReference type="EMBL" id="LAB68693.1"/>
    </source>
</evidence>
<protein>
    <recommendedName>
        <fullName evidence="7">Small ribosomal subunit protein uS2m</fullName>
    </recommendedName>
    <alternativeName>
        <fullName evidence="8">28S ribosomal protein S2, mitochondrial</fullName>
    </alternativeName>
</protein>
<dbReference type="SUPFAM" id="SSF52313">
    <property type="entry name" value="Ribosomal protein S2"/>
    <property type="match status" value="1"/>
</dbReference>
<evidence type="ECO:0000256" key="4">
    <source>
        <dbReference type="ARBA" id="ARBA00023128"/>
    </source>
</evidence>
<comment type="similarity">
    <text evidence="2">Belongs to the universal ribosomal protein uS2 family.</text>
</comment>
<dbReference type="GO" id="GO:0006412">
    <property type="term" value="P:translation"/>
    <property type="evidence" value="ECO:0007669"/>
    <property type="project" value="InterPro"/>
</dbReference>
<proteinExistence type="evidence at transcript level"/>
<dbReference type="InterPro" id="IPR023591">
    <property type="entry name" value="Ribosomal_uS2_flav_dom_sf"/>
</dbReference>
<dbReference type="GO" id="GO:0005743">
    <property type="term" value="C:mitochondrial inner membrane"/>
    <property type="evidence" value="ECO:0007669"/>
    <property type="project" value="UniProtKB-ARBA"/>
</dbReference>
<dbReference type="PANTHER" id="PTHR12534:SF0">
    <property type="entry name" value="SMALL RIBOSOMAL SUBUNIT PROTEIN US2M"/>
    <property type="match status" value="1"/>
</dbReference>
<keyword evidence="5" id="KW-0687">Ribonucleoprotein</keyword>